<evidence type="ECO:0000313" key="8">
    <source>
        <dbReference type="Proteomes" id="UP001149074"/>
    </source>
</evidence>
<feature type="region of interest" description="Disordered" evidence="5">
    <location>
        <begin position="216"/>
        <end position="271"/>
    </location>
</feature>
<dbReference type="AlphaFoldDB" id="A0A9W9K9Z8"/>
<feature type="compositionally biased region" description="Basic and acidic residues" evidence="5">
    <location>
        <begin position="216"/>
        <end position="228"/>
    </location>
</feature>
<dbReference type="OrthoDB" id="342281at2759"/>
<comment type="caution">
    <text evidence="7">The sequence shown here is derived from an EMBL/GenBank/DDBJ whole genome shotgun (WGS) entry which is preliminary data.</text>
</comment>
<evidence type="ECO:0000256" key="4">
    <source>
        <dbReference type="ARBA" id="ARBA00023136"/>
    </source>
</evidence>
<feature type="domain" description="SUN" evidence="6">
    <location>
        <begin position="445"/>
        <end position="702"/>
    </location>
</feature>
<dbReference type="Gene3D" id="2.60.120.260">
    <property type="entry name" value="Galactose-binding domain-like"/>
    <property type="match status" value="1"/>
</dbReference>
<dbReference type="PANTHER" id="PTHR12911:SF8">
    <property type="entry name" value="KLAROID PROTEIN-RELATED"/>
    <property type="match status" value="1"/>
</dbReference>
<dbReference type="InterPro" id="IPR045119">
    <property type="entry name" value="SUN1-5"/>
</dbReference>
<dbReference type="Pfam" id="PF07738">
    <property type="entry name" value="Sad1_UNC"/>
    <property type="match status" value="1"/>
</dbReference>
<keyword evidence="8" id="KW-1185">Reference proteome</keyword>
<dbReference type="PANTHER" id="PTHR12911">
    <property type="entry name" value="SAD1/UNC-84-LIKE PROTEIN-RELATED"/>
    <property type="match status" value="1"/>
</dbReference>
<dbReference type="EMBL" id="JAPQKI010000005">
    <property type="protein sequence ID" value="KAJ5098609.1"/>
    <property type="molecule type" value="Genomic_DNA"/>
</dbReference>
<feature type="compositionally biased region" description="Polar residues" evidence="5">
    <location>
        <begin position="112"/>
        <end position="136"/>
    </location>
</feature>
<evidence type="ECO:0000256" key="3">
    <source>
        <dbReference type="ARBA" id="ARBA00022989"/>
    </source>
</evidence>
<accession>A0A9W9K9Z8</accession>
<dbReference type="GeneID" id="81357083"/>
<dbReference type="Proteomes" id="UP001149074">
    <property type="component" value="Unassembled WGS sequence"/>
</dbReference>
<dbReference type="GO" id="GO:0034993">
    <property type="term" value="C:meiotic nuclear membrane microtubule tethering complex"/>
    <property type="evidence" value="ECO:0007669"/>
    <property type="project" value="TreeGrafter"/>
</dbReference>
<feature type="region of interest" description="Disordered" evidence="5">
    <location>
        <begin position="579"/>
        <end position="605"/>
    </location>
</feature>
<keyword evidence="4" id="KW-0472">Membrane</keyword>
<name>A0A9W9K9Z8_9EURO</name>
<keyword evidence="2" id="KW-0812">Transmembrane</keyword>
<reference evidence="7" key="1">
    <citation type="submission" date="2022-11" db="EMBL/GenBank/DDBJ databases">
        <authorList>
            <person name="Petersen C."/>
        </authorList>
    </citation>
    <scope>NUCLEOTIDE SEQUENCE</scope>
    <source>
        <strain evidence="7">IBT 30761</strain>
    </source>
</reference>
<keyword evidence="3" id="KW-1133">Transmembrane helix</keyword>
<dbReference type="RefSeq" id="XP_056474263.1">
    <property type="nucleotide sequence ID" value="XM_056618104.1"/>
</dbReference>
<evidence type="ECO:0000256" key="2">
    <source>
        <dbReference type="ARBA" id="ARBA00022692"/>
    </source>
</evidence>
<feature type="region of interest" description="Disordered" evidence="5">
    <location>
        <begin position="81"/>
        <end position="158"/>
    </location>
</feature>
<gene>
    <name evidence="7" type="ORF">N7532_005610</name>
</gene>
<dbReference type="InterPro" id="IPR012919">
    <property type="entry name" value="SUN_dom"/>
</dbReference>
<feature type="region of interest" description="Disordered" evidence="5">
    <location>
        <begin position="1"/>
        <end position="59"/>
    </location>
</feature>
<evidence type="ECO:0000256" key="5">
    <source>
        <dbReference type="SAM" id="MobiDB-lite"/>
    </source>
</evidence>
<evidence type="ECO:0000256" key="1">
    <source>
        <dbReference type="ARBA" id="ARBA00004370"/>
    </source>
</evidence>
<sequence>MPRRTSPRRGGPSEGESHPPRQSQTLLEIGHNPILPPVAVGTSHNYGATGPTALPKRVEQEPIQSIRGVAQRIETGLDFSEQRTGLSKATTNFDLPALAPTTRRVKREPTPDQDQLLQSLREATQSPVRETQSDRTPTPPIQREVSTDSSPDMPPPARKNSIMSLITNSPMYPAPLRRLGNYMFPDEDNLDNTSMSSRFSSVDNASELSFELERGIHDDGLQRTRPSDHGTNLSKAPRRPSGVQIHSTIMEEDESGSEQAPESEYENLADQSWSAEARTVLPSRFQSEPPSEVSSNEPVPDLNRLVPEAQTNRARWLTQSPDILGNYASGFFKVFSDPASWAKTVFLFLLPLLLVFAYQVGLLNFDGSSLFGDNSPHPSNTSNAEFRALQGRVSQMDLHLSSLTAELKSAREERSYILGPTNVPMPNYPLQELTPRINFLSPAHGALIDPDQTSPTADYGHATAPLPDWNQLKGWWNMWKIFSPSGALPPPIKNPHSSLSALLPWDEAGDCWCSVGETQLSVFLGRGIVPEEVVIEHIPVAATLDPLSAPKVVEVWARFVIVEAENDFAPSASDSFSWRSPWGRGKNRRQSTDPPSSQEKGLGNFNLPGSKSLDEVILSALKLSNPWEGTDEYSNDSLLGPNYYRIGRMYYNIHDPDYIQTFPLATVIDVPTVRVDKVVFRVKENWGGDRTCIYRFKLHGHP</sequence>
<proteinExistence type="predicted"/>
<protein>
    <recommendedName>
        <fullName evidence="6">SUN domain-containing protein</fullName>
    </recommendedName>
</protein>
<dbReference type="GO" id="GO:0043495">
    <property type="term" value="F:protein-membrane adaptor activity"/>
    <property type="evidence" value="ECO:0007669"/>
    <property type="project" value="TreeGrafter"/>
</dbReference>
<organism evidence="7 8">
    <name type="scientific">Penicillium argentinense</name>
    <dbReference type="NCBI Taxonomy" id="1131581"/>
    <lineage>
        <taxon>Eukaryota</taxon>
        <taxon>Fungi</taxon>
        <taxon>Dikarya</taxon>
        <taxon>Ascomycota</taxon>
        <taxon>Pezizomycotina</taxon>
        <taxon>Eurotiomycetes</taxon>
        <taxon>Eurotiomycetidae</taxon>
        <taxon>Eurotiales</taxon>
        <taxon>Aspergillaceae</taxon>
        <taxon>Penicillium</taxon>
    </lineage>
</organism>
<comment type="subcellular location">
    <subcellularLocation>
        <location evidence="1">Membrane</location>
    </subcellularLocation>
</comment>
<evidence type="ECO:0000313" key="7">
    <source>
        <dbReference type="EMBL" id="KAJ5098609.1"/>
    </source>
</evidence>
<dbReference type="PROSITE" id="PS51469">
    <property type="entry name" value="SUN"/>
    <property type="match status" value="1"/>
</dbReference>
<evidence type="ECO:0000259" key="6">
    <source>
        <dbReference type="PROSITE" id="PS51469"/>
    </source>
</evidence>
<feature type="compositionally biased region" description="Polar residues" evidence="5">
    <location>
        <begin position="82"/>
        <end position="93"/>
    </location>
</feature>
<reference evidence="7" key="2">
    <citation type="journal article" date="2023" name="IMA Fungus">
        <title>Comparative genomic study of the Penicillium genus elucidates a diverse pangenome and 15 lateral gene transfer events.</title>
        <authorList>
            <person name="Petersen C."/>
            <person name="Sorensen T."/>
            <person name="Nielsen M.R."/>
            <person name="Sondergaard T.E."/>
            <person name="Sorensen J.L."/>
            <person name="Fitzpatrick D.A."/>
            <person name="Frisvad J.C."/>
            <person name="Nielsen K.L."/>
        </authorList>
    </citation>
    <scope>NUCLEOTIDE SEQUENCE</scope>
    <source>
        <strain evidence="7">IBT 30761</strain>
    </source>
</reference>
<feature type="compositionally biased region" description="Acidic residues" evidence="5">
    <location>
        <begin position="250"/>
        <end position="267"/>
    </location>
</feature>